<feature type="domain" description="RING-CH-type" evidence="6">
    <location>
        <begin position="144"/>
        <end position="210"/>
    </location>
</feature>
<evidence type="ECO:0000256" key="5">
    <source>
        <dbReference type="SAM" id="Phobius"/>
    </source>
</evidence>
<evidence type="ECO:0000313" key="7">
    <source>
        <dbReference type="EMBL" id="KAK9817576.1"/>
    </source>
</evidence>
<feature type="compositionally biased region" description="Pro residues" evidence="4">
    <location>
        <begin position="340"/>
        <end position="359"/>
    </location>
</feature>
<dbReference type="EMBL" id="JALJOS010000064">
    <property type="protein sequence ID" value="KAK9817576.1"/>
    <property type="molecule type" value="Genomic_DNA"/>
</dbReference>
<dbReference type="PANTHER" id="PTHR46158:SF1">
    <property type="entry name" value="RING_U-BOX SUPERFAMILY PROTEIN"/>
    <property type="match status" value="1"/>
</dbReference>
<keyword evidence="5" id="KW-0472">Membrane</keyword>
<feature type="region of interest" description="Disordered" evidence="4">
    <location>
        <begin position="310"/>
        <end position="359"/>
    </location>
</feature>
<dbReference type="SUPFAM" id="SSF57850">
    <property type="entry name" value="RING/U-box"/>
    <property type="match status" value="1"/>
</dbReference>
<keyword evidence="5" id="KW-1133">Transmembrane helix</keyword>
<dbReference type="PROSITE" id="PS51292">
    <property type="entry name" value="ZF_RING_CH"/>
    <property type="match status" value="1"/>
</dbReference>
<comment type="caution">
    <text evidence="7">The sequence shown here is derived from an EMBL/GenBank/DDBJ whole genome shotgun (WGS) entry which is preliminary data.</text>
</comment>
<keyword evidence="1" id="KW-0479">Metal-binding</keyword>
<dbReference type="Proteomes" id="UP001438707">
    <property type="component" value="Unassembled WGS sequence"/>
</dbReference>
<dbReference type="PANTHER" id="PTHR46158">
    <property type="entry name" value="OS02G0165000 PROTEIN"/>
    <property type="match status" value="1"/>
</dbReference>
<dbReference type="InterPro" id="IPR011016">
    <property type="entry name" value="Znf_RING-CH"/>
</dbReference>
<keyword evidence="2" id="KW-0863">Zinc-finger</keyword>
<evidence type="ECO:0000259" key="6">
    <source>
        <dbReference type="PROSITE" id="PS51292"/>
    </source>
</evidence>
<dbReference type="SMART" id="SM00744">
    <property type="entry name" value="RINGv"/>
    <property type="match status" value="1"/>
</dbReference>
<proteinExistence type="predicted"/>
<dbReference type="Gene3D" id="3.30.40.10">
    <property type="entry name" value="Zinc/RING finger domain, C3HC4 (zinc finger)"/>
    <property type="match status" value="1"/>
</dbReference>
<feature type="region of interest" description="Disordered" evidence="4">
    <location>
        <begin position="41"/>
        <end position="99"/>
    </location>
</feature>
<organism evidence="7 8">
    <name type="scientific">Apatococcus lobatus</name>
    <dbReference type="NCBI Taxonomy" id="904363"/>
    <lineage>
        <taxon>Eukaryota</taxon>
        <taxon>Viridiplantae</taxon>
        <taxon>Chlorophyta</taxon>
        <taxon>core chlorophytes</taxon>
        <taxon>Trebouxiophyceae</taxon>
        <taxon>Chlorellales</taxon>
        <taxon>Chlorellaceae</taxon>
        <taxon>Apatococcus</taxon>
    </lineage>
</organism>
<protein>
    <recommendedName>
        <fullName evidence="6">RING-CH-type domain-containing protein</fullName>
    </recommendedName>
</protein>
<reference evidence="7 8" key="1">
    <citation type="journal article" date="2024" name="Nat. Commun.">
        <title>Phylogenomics reveals the evolutionary origins of lichenization in chlorophyte algae.</title>
        <authorList>
            <person name="Puginier C."/>
            <person name="Libourel C."/>
            <person name="Otte J."/>
            <person name="Skaloud P."/>
            <person name="Haon M."/>
            <person name="Grisel S."/>
            <person name="Petersen M."/>
            <person name="Berrin J.G."/>
            <person name="Delaux P.M."/>
            <person name="Dal Grande F."/>
            <person name="Keller J."/>
        </authorList>
    </citation>
    <scope>NUCLEOTIDE SEQUENCE [LARGE SCALE GENOMIC DNA]</scope>
    <source>
        <strain evidence="7 8">SAG 2145</strain>
    </source>
</reference>
<sequence>MPQRRDDLQAVPSTDGEEAGCPEQQPRFFQRVTDRFSALRKALGARKTNQEVETAASAGPSSSQPSQDDLEAQVLPVSAAAEAQRSSSGPSSFPDQPVLAAMHQGSPTAANSPGNHGTDTAAGNELINRLVRAESSKGLQHSGSGGGQAPVCLICLDNLTAEDFESGEAMALECQCRGELALRHRGCAIKWTRVKGDNICDICKAPITNLPQVSPRAPTERSEGDASMFEDADERAAHMLHGSYVDSMPSSADVIFDCIRVTWVAMIICILFFDMELATALWTGLVVGIAYTLFVRAMYRSQLAAVQREQAREQERRAAATGQTGTPGTASSSDGGSPSVPGPNPPAAAVPPPPVANAV</sequence>
<keyword evidence="5" id="KW-0812">Transmembrane</keyword>
<dbReference type="InterPro" id="IPR013083">
    <property type="entry name" value="Znf_RING/FYVE/PHD"/>
</dbReference>
<feature type="compositionally biased region" description="Polar residues" evidence="4">
    <location>
        <begin position="84"/>
        <end position="94"/>
    </location>
</feature>
<dbReference type="Pfam" id="PF12906">
    <property type="entry name" value="RINGv"/>
    <property type="match status" value="1"/>
</dbReference>
<dbReference type="AlphaFoldDB" id="A0AAW1Q9A6"/>
<evidence type="ECO:0000256" key="2">
    <source>
        <dbReference type="ARBA" id="ARBA00022771"/>
    </source>
</evidence>
<feature type="region of interest" description="Disordered" evidence="4">
    <location>
        <begin position="1"/>
        <end position="28"/>
    </location>
</feature>
<dbReference type="GO" id="GO:0008270">
    <property type="term" value="F:zinc ion binding"/>
    <property type="evidence" value="ECO:0007669"/>
    <property type="project" value="UniProtKB-KW"/>
</dbReference>
<name>A0AAW1Q9A6_9CHLO</name>
<evidence type="ECO:0000256" key="3">
    <source>
        <dbReference type="ARBA" id="ARBA00022833"/>
    </source>
</evidence>
<feature type="transmembrane region" description="Helical" evidence="5">
    <location>
        <begin position="279"/>
        <end position="299"/>
    </location>
</feature>
<keyword evidence="8" id="KW-1185">Reference proteome</keyword>
<feature type="compositionally biased region" description="Low complexity" evidence="4">
    <location>
        <begin position="319"/>
        <end position="339"/>
    </location>
</feature>
<keyword evidence="3" id="KW-0862">Zinc</keyword>
<evidence type="ECO:0000256" key="4">
    <source>
        <dbReference type="SAM" id="MobiDB-lite"/>
    </source>
</evidence>
<accession>A0AAW1Q9A6</accession>
<evidence type="ECO:0000313" key="8">
    <source>
        <dbReference type="Proteomes" id="UP001438707"/>
    </source>
</evidence>
<dbReference type="CDD" id="cd16495">
    <property type="entry name" value="RING_CH-C4HC3_MARCH"/>
    <property type="match status" value="1"/>
</dbReference>
<feature type="compositionally biased region" description="Low complexity" evidence="4">
    <location>
        <begin position="55"/>
        <end position="67"/>
    </location>
</feature>
<evidence type="ECO:0000256" key="1">
    <source>
        <dbReference type="ARBA" id="ARBA00022723"/>
    </source>
</evidence>
<gene>
    <name evidence="7" type="ORF">WJX74_000863</name>
</gene>